<dbReference type="GO" id="GO:0008800">
    <property type="term" value="F:beta-lactamase activity"/>
    <property type="evidence" value="ECO:0007669"/>
    <property type="project" value="UniProtKB-UniRule"/>
</dbReference>
<dbReference type="NCBIfam" id="NF033103">
    <property type="entry name" value="bla_class_A"/>
    <property type="match status" value="1"/>
</dbReference>
<sequence length="283" mass="31266">MKRITLLFCLTLLSHTAIASSVLETVETIELSRSGTIGVSVLDTETNTTWSYKGDHRFPMMSTFKTLACAQMLYNSSNDLLDKDALTRITKESIIPWSPVTEKLIGETISTEKACEATMLMSDNTAANIVLAETGSPKSLTLFLRLIGDDITRLDRIEPELNEAQKGDVRDTTTPNAMTNTLNELLFGQTLNTKDKRTLKAWMVDNKVSDPLLRSILPAKWSIADRSGAGGFGSRGITAIVWSNKRAPIIISIYLTQTNLDMASRNQIIVEVGNAIFKEFNIN</sequence>
<dbReference type="GO" id="GO:0030655">
    <property type="term" value="P:beta-lactam antibiotic catabolic process"/>
    <property type="evidence" value="ECO:0007669"/>
    <property type="project" value="InterPro"/>
</dbReference>
<dbReference type="InterPro" id="IPR045155">
    <property type="entry name" value="Beta-lactam_cat"/>
</dbReference>
<dbReference type="Gene3D" id="3.40.710.10">
    <property type="entry name" value="DD-peptidase/beta-lactamase superfamily"/>
    <property type="match status" value="1"/>
</dbReference>
<evidence type="ECO:0000256" key="6">
    <source>
        <dbReference type="RuleBase" id="RU361140"/>
    </source>
</evidence>
<name>A0A090KI17_9GAMM</name>
<feature type="signal peptide" evidence="7">
    <location>
        <begin position="1"/>
        <end position="19"/>
    </location>
</feature>
<feature type="chain" id="PRO_5001858128" description="Beta-lactamase" evidence="7">
    <location>
        <begin position="20"/>
        <end position="283"/>
    </location>
</feature>
<feature type="domain" description="Beta-lactamase class A catalytic" evidence="8">
    <location>
        <begin position="38"/>
        <end position="254"/>
    </location>
</feature>
<comment type="catalytic activity">
    <reaction evidence="1 6">
        <text>a beta-lactam + H2O = a substituted beta-amino acid</text>
        <dbReference type="Rhea" id="RHEA:20401"/>
        <dbReference type="ChEBI" id="CHEBI:15377"/>
        <dbReference type="ChEBI" id="CHEBI:35627"/>
        <dbReference type="ChEBI" id="CHEBI:140347"/>
        <dbReference type="EC" id="3.5.2.6"/>
    </reaction>
</comment>
<organism evidence="9 10">
    <name type="scientific">Aliivibrio wodanis</name>
    <dbReference type="NCBI Taxonomy" id="80852"/>
    <lineage>
        <taxon>Bacteria</taxon>
        <taxon>Pseudomonadati</taxon>
        <taxon>Pseudomonadota</taxon>
        <taxon>Gammaproteobacteria</taxon>
        <taxon>Vibrionales</taxon>
        <taxon>Vibrionaceae</taxon>
        <taxon>Aliivibrio</taxon>
    </lineage>
</organism>
<gene>
    <name evidence="9" type="primary">ampC</name>
    <name evidence="9" type="ORF">AWOD_I_1093</name>
</gene>
<evidence type="ECO:0000256" key="5">
    <source>
        <dbReference type="ARBA" id="ARBA00023251"/>
    </source>
</evidence>
<evidence type="ECO:0000256" key="4">
    <source>
        <dbReference type="ARBA" id="ARBA00022801"/>
    </source>
</evidence>
<dbReference type="EMBL" id="LN554846">
    <property type="protein sequence ID" value="CED71179.1"/>
    <property type="molecule type" value="Genomic_DNA"/>
</dbReference>
<reference evidence="10" key="1">
    <citation type="submission" date="2014-09" db="EMBL/GenBank/DDBJ databases">
        <authorList>
            <person name="Hjerde E."/>
        </authorList>
    </citation>
    <scope>NUCLEOTIDE SEQUENCE [LARGE SCALE GENOMIC DNA]</scope>
    <source>
        <strain evidence="10">06/09/139</strain>
    </source>
</reference>
<keyword evidence="7" id="KW-0732">Signal</keyword>
<evidence type="ECO:0000256" key="2">
    <source>
        <dbReference type="ARBA" id="ARBA00009009"/>
    </source>
</evidence>
<dbReference type="InterPro" id="IPR012338">
    <property type="entry name" value="Beta-lactam/transpept-like"/>
</dbReference>
<dbReference type="PANTHER" id="PTHR35333">
    <property type="entry name" value="BETA-LACTAMASE"/>
    <property type="match status" value="1"/>
</dbReference>
<dbReference type="GO" id="GO:0046677">
    <property type="term" value="P:response to antibiotic"/>
    <property type="evidence" value="ECO:0007669"/>
    <property type="project" value="UniProtKB-UniRule"/>
</dbReference>
<dbReference type="GeneID" id="28540657"/>
<comment type="similarity">
    <text evidence="2 6">Belongs to the class-A beta-lactamase family.</text>
</comment>
<dbReference type="Proteomes" id="UP000032427">
    <property type="component" value="Chromosome 1"/>
</dbReference>
<keyword evidence="10" id="KW-1185">Reference proteome</keyword>
<dbReference type="PROSITE" id="PS00146">
    <property type="entry name" value="BETA_LACTAMASE_A"/>
    <property type="match status" value="1"/>
</dbReference>
<evidence type="ECO:0000259" key="8">
    <source>
        <dbReference type="Pfam" id="PF13354"/>
    </source>
</evidence>
<dbReference type="STRING" id="80852.AWOD_I_1093"/>
<proteinExistence type="inferred from homology"/>
<dbReference type="KEGG" id="awd:AWOD_I_1093"/>
<evidence type="ECO:0000256" key="3">
    <source>
        <dbReference type="ARBA" id="ARBA00012865"/>
    </source>
</evidence>
<dbReference type="Pfam" id="PF13354">
    <property type="entry name" value="Beta-lactamase2"/>
    <property type="match status" value="1"/>
</dbReference>
<dbReference type="PATRIC" id="fig|80852.17.peg.1120"/>
<keyword evidence="4 6" id="KW-0378">Hydrolase</keyword>
<dbReference type="AlphaFoldDB" id="A0A090KI17"/>
<protein>
    <recommendedName>
        <fullName evidence="3 6">Beta-lactamase</fullName>
        <ecNumber evidence="3 6">3.5.2.6</ecNumber>
    </recommendedName>
</protein>
<keyword evidence="5 6" id="KW-0046">Antibiotic resistance</keyword>
<evidence type="ECO:0000313" key="10">
    <source>
        <dbReference type="Proteomes" id="UP000032427"/>
    </source>
</evidence>
<dbReference type="OrthoDB" id="9784149at2"/>
<evidence type="ECO:0000256" key="1">
    <source>
        <dbReference type="ARBA" id="ARBA00001526"/>
    </source>
</evidence>
<evidence type="ECO:0000256" key="7">
    <source>
        <dbReference type="SAM" id="SignalP"/>
    </source>
</evidence>
<dbReference type="InterPro" id="IPR000871">
    <property type="entry name" value="Beta-lactam_class-A"/>
</dbReference>
<dbReference type="EC" id="3.5.2.6" evidence="3 6"/>
<dbReference type="SUPFAM" id="SSF56601">
    <property type="entry name" value="beta-lactamase/transpeptidase-like"/>
    <property type="match status" value="1"/>
</dbReference>
<dbReference type="HOGENOM" id="CLU_031960_6_0_6"/>
<dbReference type="PANTHER" id="PTHR35333:SF3">
    <property type="entry name" value="BETA-LACTAMASE-TYPE TRANSPEPTIDASE FOLD CONTAINING PROTEIN"/>
    <property type="match status" value="1"/>
</dbReference>
<accession>A0A090KI17</accession>
<dbReference type="PRINTS" id="PR00118">
    <property type="entry name" value="BLACTAMASEA"/>
</dbReference>
<evidence type="ECO:0000313" key="9">
    <source>
        <dbReference type="EMBL" id="CED71179.1"/>
    </source>
</evidence>
<dbReference type="InterPro" id="IPR023650">
    <property type="entry name" value="Beta-lactam_class-A_AS"/>
</dbReference>